<dbReference type="Proteomes" id="UP000304947">
    <property type="component" value="Unassembled WGS sequence"/>
</dbReference>
<reference evidence="3 4" key="1">
    <citation type="submission" date="2018-10" db="EMBL/GenBank/DDBJ databases">
        <title>Fifty Aureobasidium pullulans genomes reveal a recombining polyextremotolerant generalist.</title>
        <authorList>
            <person name="Gostincar C."/>
            <person name="Turk M."/>
            <person name="Zajc J."/>
            <person name="Gunde-Cimerman N."/>
        </authorList>
    </citation>
    <scope>NUCLEOTIDE SEQUENCE [LARGE SCALE GENOMIC DNA]</scope>
    <source>
        <strain evidence="3 4">EXF-3380</strain>
    </source>
</reference>
<dbReference type="SUPFAM" id="SSF56801">
    <property type="entry name" value="Acetyl-CoA synthetase-like"/>
    <property type="match status" value="1"/>
</dbReference>
<gene>
    <name evidence="3" type="ORF">D6C83_07752</name>
</gene>
<dbReference type="InterPro" id="IPR058655">
    <property type="entry name" value="Mok11-14/Ags1-like"/>
</dbReference>
<dbReference type="Pfam" id="PF23562">
    <property type="entry name" value="AMP-binding_C_3"/>
    <property type="match status" value="1"/>
</dbReference>
<evidence type="ECO:0000259" key="1">
    <source>
        <dbReference type="Pfam" id="PF00501"/>
    </source>
</evidence>
<evidence type="ECO:0000313" key="3">
    <source>
        <dbReference type="EMBL" id="TIA27467.1"/>
    </source>
</evidence>
<dbReference type="EMBL" id="QZBU01003476">
    <property type="protein sequence ID" value="TIA27467.1"/>
    <property type="molecule type" value="Genomic_DNA"/>
</dbReference>
<accession>A0A4V4LCJ3</accession>
<dbReference type="GO" id="GO:0009277">
    <property type="term" value="C:fungal-type cell wall"/>
    <property type="evidence" value="ECO:0007669"/>
    <property type="project" value="TreeGrafter"/>
</dbReference>
<name>A0A4V4LCJ3_AURPU</name>
<dbReference type="Gene3D" id="3.40.50.12780">
    <property type="entry name" value="N-terminal domain of ligase-like"/>
    <property type="match status" value="1"/>
</dbReference>
<proteinExistence type="predicted"/>
<feature type="non-terminal residue" evidence="3">
    <location>
        <position position="1"/>
    </location>
</feature>
<dbReference type="GO" id="GO:0070600">
    <property type="term" value="P:fungal-type cell wall (1-&gt;3)-alpha-glucan biosynthetic process"/>
    <property type="evidence" value="ECO:0007669"/>
    <property type="project" value="TreeGrafter"/>
</dbReference>
<dbReference type="InterPro" id="IPR042099">
    <property type="entry name" value="ANL_N_sf"/>
</dbReference>
<dbReference type="Pfam" id="PF26108">
    <property type="entry name" value="GH_Mok13"/>
    <property type="match status" value="1"/>
</dbReference>
<evidence type="ECO:0000259" key="2">
    <source>
        <dbReference type="Pfam" id="PF26108"/>
    </source>
</evidence>
<dbReference type="GO" id="GO:0047657">
    <property type="term" value="F:alpha-1,3-glucan synthase activity"/>
    <property type="evidence" value="ECO:0007669"/>
    <property type="project" value="TreeGrafter"/>
</dbReference>
<evidence type="ECO:0000313" key="4">
    <source>
        <dbReference type="Proteomes" id="UP000304947"/>
    </source>
</evidence>
<feature type="domain" description="AMP-dependent synthetase/ligase" evidence="1">
    <location>
        <begin position="219"/>
        <end position="524"/>
    </location>
</feature>
<dbReference type="InterPro" id="IPR058656">
    <property type="entry name" value="Mok11-13/Ags1-like_GH"/>
</dbReference>
<dbReference type="Pfam" id="PF00501">
    <property type="entry name" value="AMP-binding"/>
    <property type="match status" value="1"/>
</dbReference>
<dbReference type="InterPro" id="IPR000873">
    <property type="entry name" value="AMP-dep_synth/lig_dom"/>
</dbReference>
<protein>
    <submittedName>
        <fullName evidence="3">Acetyl-CoA synthetase-like protein</fullName>
    </submittedName>
</protein>
<organism evidence="3 4">
    <name type="scientific">Aureobasidium pullulans</name>
    <name type="common">Black yeast</name>
    <name type="synonym">Pullularia pullulans</name>
    <dbReference type="NCBI Taxonomy" id="5580"/>
    <lineage>
        <taxon>Eukaryota</taxon>
        <taxon>Fungi</taxon>
        <taxon>Dikarya</taxon>
        <taxon>Ascomycota</taxon>
        <taxon>Pezizomycotina</taxon>
        <taxon>Dothideomycetes</taxon>
        <taxon>Dothideomycetidae</taxon>
        <taxon>Dothideales</taxon>
        <taxon>Saccotheciaceae</taxon>
        <taxon>Aureobasidium</taxon>
    </lineage>
</organism>
<dbReference type="PANTHER" id="PTHR47182:SF2">
    <property type="entry name" value="CELL WALL ALPHA-1,3-GLUCAN SYNTHASE AGS1"/>
    <property type="match status" value="1"/>
</dbReference>
<feature type="domain" description="Mok11-13/Ags1-like GH beta-sandwich" evidence="2">
    <location>
        <begin position="89"/>
        <end position="198"/>
    </location>
</feature>
<comment type="caution">
    <text evidence="3">The sequence shown here is derived from an EMBL/GenBank/DDBJ whole genome shotgun (WGS) entry which is preliminary data.</text>
</comment>
<dbReference type="PANTHER" id="PTHR47182">
    <property type="entry name" value="CELL WALL ALPHA-1,3-GLUCAN SYNTHASE AGS1-RELATED"/>
    <property type="match status" value="1"/>
</dbReference>
<dbReference type="AlphaFoldDB" id="A0A4V4LCJ3"/>
<sequence length="737" mass="80845">EQAFYTLDNTASNYVFGRQPISSSLAWQTHGCYSLGADIFYDFPVEAGTNGCNDDNVSLDHRDPTHPVRNIIKSFYHLRTKNSILNDGWSLQSLSNQTRQIFLPGSNGEATEVGMWSVMRNQFYDGVQNLTGSATAKPAVWLVYGNENHTVDYDFDCSSNDTALVSVFDEEDEVRNLLSPYDTLTLKRGPKQLGIDEIATITPNRVYASIPRDDADMSSGFRDITYADFARAIDEFALWLDSALGRADGTFPTFAYFGPRDLGYAVVVVAAAKVGRKVLLASHLASPAAHLFLLESLSCTDVVYAAEMVALAQALGSRYTAARYVNVESPGTSLACMKSSSAWKRYEYTKSYSKARLDPVMVVHTSGTTGIPNPVIWTNDMLACVDRLHTLPGSAATQVSGQSIYCALPVFHTSGVTASLLTPVYLNTIIILGPAGVRPDKNIVLDVLRNAPVSAASFPPSLLEELIADPTSRKTLKDLKKIVYGGAPIAAWTTRIIASEFNGTVSSALGSTEGGLWLTGASPDPADQGYFMIHPFMSPDFQHTDADLYELVVKRTPQSETYTNFFRCIDSTPPNLAAHFGFDYENPITEFRTKDLFSPHPNKPGLWRYRCRKDDLVLLSGEVKMYAGAIEEAISTHPAIAAVVVGGQNRTRPFLLVEPATPLGTDEKKAAFVDSIWSAVEAENEKHFEAARLQRELVVVVGAEKKMIRTAKGSVDRKATLSVFEGEIDELYKVWQS</sequence>